<dbReference type="EMBL" id="ML976701">
    <property type="protein sequence ID" value="KAF1970414.1"/>
    <property type="molecule type" value="Genomic_DNA"/>
</dbReference>
<accession>A0A6A5V079</accession>
<keyword evidence="2" id="KW-1185">Reference proteome</keyword>
<evidence type="ECO:0000313" key="2">
    <source>
        <dbReference type="Proteomes" id="UP000800036"/>
    </source>
</evidence>
<sequence length="168" mass="18764">MGSRDRATTTKQPILSYFSLSVCPKGHNSDRKALQIPLKSSVRSDAQQSPESVIHVTAIDAPRHARRSPLLFWHRRQERLLSFLRAHSTSTAPSLPALSCTFLLVYGVLLLRASHCADVPSDLRRRLLAPSGRFDERAISLPGHFLPSTSLNTVSDTLLHLHHHLPRL</sequence>
<evidence type="ECO:0000313" key="1">
    <source>
        <dbReference type="EMBL" id="KAF1970414.1"/>
    </source>
</evidence>
<dbReference type="Proteomes" id="UP000800036">
    <property type="component" value="Unassembled WGS sequence"/>
</dbReference>
<protein>
    <submittedName>
        <fullName evidence="1">Uncharacterized protein</fullName>
    </submittedName>
</protein>
<reference evidence="1" key="1">
    <citation type="journal article" date="2020" name="Stud. Mycol.">
        <title>101 Dothideomycetes genomes: a test case for predicting lifestyles and emergence of pathogens.</title>
        <authorList>
            <person name="Haridas S."/>
            <person name="Albert R."/>
            <person name="Binder M."/>
            <person name="Bloem J."/>
            <person name="Labutti K."/>
            <person name="Salamov A."/>
            <person name="Andreopoulos B."/>
            <person name="Baker S."/>
            <person name="Barry K."/>
            <person name="Bills G."/>
            <person name="Bluhm B."/>
            <person name="Cannon C."/>
            <person name="Castanera R."/>
            <person name="Culley D."/>
            <person name="Daum C."/>
            <person name="Ezra D."/>
            <person name="Gonzalez J."/>
            <person name="Henrissat B."/>
            <person name="Kuo A."/>
            <person name="Liang C."/>
            <person name="Lipzen A."/>
            <person name="Lutzoni F."/>
            <person name="Magnuson J."/>
            <person name="Mondo S."/>
            <person name="Nolan M."/>
            <person name="Ohm R."/>
            <person name="Pangilinan J."/>
            <person name="Park H.-J."/>
            <person name="Ramirez L."/>
            <person name="Alfaro M."/>
            <person name="Sun H."/>
            <person name="Tritt A."/>
            <person name="Yoshinaga Y."/>
            <person name="Zwiers L.-H."/>
            <person name="Turgeon B."/>
            <person name="Goodwin S."/>
            <person name="Spatafora J."/>
            <person name="Crous P."/>
            <person name="Grigoriev I."/>
        </authorList>
    </citation>
    <scope>NUCLEOTIDE SEQUENCE</scope>
    <source>
        <strain evidence="1">CBS 107.79</strain>
    </source>
</reference>
<organism evidence="1 2">
    <name type="scientific">Bimuria novae-zelandiae CBS 107.79</name>
    <dbReference type="NCBI Taxonomy" id="1447943"/>
    <lineage>
        <taxon>Eukaryota</taxon>
        <taxon>Fungi</taxon>
        <taxon>Dikarya</taxon>
        <taxon>Ascomycota</taxon>
        <taxon>Pezizomycotina</taxon>
        <taxon>Dothideomycetes</taxon>
        <taxon>Pleosporomycetidae</taxon>
        <taxon>Pleosporales</taxon>
        <taxon>Massarineae</taxon>
        <taxon>Didymosphaeriaceae</taxon>
        <taxon>Bimuria</taxon>
    </lineage>
</organism>
<dbReference type="AlphaFoldDB" id="A0A6A5V079"/>
<proteinExistence type="predicted"/>
<name>A0A6A5V079_9PLEO</name>
<gene>
    <name evidence="1" type="ORF">BU23DRAFT_212513</name>
</gene>